<feature type="compositionally biased region" description="Basic and acidic residues" evidence="1">
    <location>
        <begin position="397"/>
        <end position="415"/>
    </location>
</feature>
<protein>
    <recommendedName>
        <fullName evidence="2">KIB1-4 beta-propeller domain-containing protein</fullName>
    </recommendedName>
</protein>
<evidence type="ECO:0000256" key="1">
    <source>
        <dbReference type="SAM" id="MobiDB-lite"/>
    </source>
</evidence>
<dbReference type="PANTHER" id="PTHR45560:SF4">
    <property type="entry name" value="OS04G0164500 PROTEIN"/>
    <property type="match status" value="1"/>
</dbReference>
<keyword evidence="4" id="KW-1185">Reference proteome</keyword>
<gene>
    <name evidence="3" type="ORF">EJB05_47102</name>
</gene>
<dbReference type="AlphaFoldDB" id="A0A5J9T6U5"/>
<dbReference type="Pfam" id="PF03478">
    <property type="entry name" value="Beta-prop_KIB1-4"/>
    <property type="match status" value="1"/>
</dbReference>
<reference evidence="3 4" key="1">
    <citation type="journal article" date="2019" name="Sci. Rep.">
        <title>A high-quality genome of Eragrostis curvula grass provides insights into Poaceae evolution and supports new strategies to enhance forage quality.</title>
        <authorList>
            <person name="Carballo J."/>
            <person name="Santos B.A.C.M."/>
            <person name="Zappacosta D."/>
            <person name="Garbus I."/>
            <person name="Selva J.P."/>
            <person name="Gallo C.A."/>
            <person name="Diaz A."/>
            <person name="Albertini E."/>
            <person name="Caccamo M."/>
            <person name="Echenique V."/>
        </authorList>
    </citation>
    <scope>NUCLEOTIDE SEQUENCE [LARGE SCALE GENOMIC DNA]</scope>
    <source>
        <strain evidence="4">cv. Victoria</strain>
        <tissue evidence="3">Leaf</tissue>
    </source>
</reference>
<feature type="region of interest" description="Disordered" evidence="1">
    <location>
        <begin position="397"/>
        <end position="422"/>
    </location>
</feature>
<evidence type="ECO:0000259" key="2">
    <source>
        <dbReference type="Pfam" id="PF03478"/>
    </source>
</evidence>
<dbReference type="Gramene" id="TVU07062">
    <property type="protein sequence ID" value="TVU07062"/>
    <property type="gene ID" value="EJB05_47102"/>
</dbReference>
<dbReference type="PANTHER" id="PTHR45560">
    <property type="entry name" value="OS04G0163150 PROTEIN-RELATED"/>
    <property type="match status" value="1"/>
</dbReference>
<comment type="caution">
    <text evidence="3">The sequence shown here is derived from an EMBL/GenBank/DDBJ whole genome shotgun (WGS) entry which is preliminary data.</text>
</comment>
<proteinExistence type="predicted"/>
<name>A0A5J9T6U5_9POAL</name>
<accession>A0A5J9T6U5</accession>
<feature type="non-terminal residue" evidence="3">
    <location>
        <position position="1"/>
    </location>
</feature>
<dbReference type="InterPro" id="IPR005174">
    <property type="entry name" value="KIB1-4_b-propeller"/>
</dbReference>
<dbReference type="OrthoDB" id="642536at2759"/>
<dbReference type="EMBL" id="RWGY01000045">
    <property type="protein sequence ID" value="TVU07062.1"/>
    <property type="molecule type" value="Genomic_DNA"/>
</dbReference>
<organism evidence="3 4">
    <name type="scientific">Eragrostis curvula</name>
    <name type="common">weeping love grass</name>
    <dbReference type="NCBI Taxonomy" id="38414"/>
    <lineage>
        <taxon>Eukaryota</taxon>
        <taxon>Viridiplantae</taxon>
        <taxon>Streptophyta</taxon>
        <taxon>Embryophyta</taxon>
        <taxon>Tracheophyta</taxon>
        <taxon>Spermatophyta</taxon>
        <taxon>Magnoliopsida</taxon>
        <taxon>Liliopsida</taxon>
        <taxon>Poales</taxon>
        <taxon>Poaceae</taxon>
        <taxon>PACMAD clade</taxon>
        <taxon>Chloridoideae</taxon>
        <taxon>Eragrostideae</taxon>
        <taxon>Eragrostidinae</taxon>
        <taxon>Eragrostis</taxon>
    </lineage>
</organism>
<feature type="domain" description="KIB1-4 beta-propeller" evidence="2">
    <location>
        <begin position="84"/>
        <end position="394"/>
    </location>
</feature>
<sequence>MAGSCTTDGRDLRSAKRTPDVVRVNLVGRLPQDLLAKIHGHLTILDGLAFAVVCKSAGHPMNLDMASTTPWIVFPGETEEKATFFSLADSRAASARTSAIGMRGHVVVGSSFGWLATADEFGCLQVINPVTGERSRLPDITAIPFVDYSLAYSKRGGHYCLNMELFQRIRYGGLPMPVDNHYGTMLPRTSTLTCDQMRHWFYRKVILSASPRPDSYAPMLTLHQNFGLPAFAITEHPTWKVAPSVGGIEDAIHHDGRFYSISNSGAVEAWERDSATGEYASKIVAVARVNMFVNKEFKLVRKYIAAMPDGRLVVLLKYTWEEIMWYNVPRKWSCVFKVQVLDAARRRLEETRDIGDAALFVGMSSSLCLSTAAAHPGIKPGCVYFADDRLEQAAEPWEREANKYGPRSREDENKIPEQTGVHNLKDGTVELVQGLALQPWSSPPVWFTPTF</sequence>
<evidence type="ECO:0000313" key="4">
    <source>
        <dbReference type="Proteomes" id="UP000324897"/>
    </source>
</evidence>
<evidence type="ECO:0000313" key="3">
    <source>
        <dbReference type="EMBL" id="TVU07062.1"/>
    </source>
</evidence>
<dbReference type="Proteomes" id="UP000324897">
    <property type="component" value="Unassembled WGS sequence"/>
</dbReference>